<dbReference type="PROSITE" id="PS50928">
    <property type="entry name" value="ABC_TM1"/>
    <property type="match status" value="1"/>
</dbReference>
<dbReference type="RefSeq" id="WP_248650138.1">
    <property type="nucleotide sequence ID" value="NZ_CP096659.1"/>
</dbReference>
<organism evidence="8 9">
    <name type="scientific">Halorussus limi</name>
    <dbReference type="NCBI Taxonomy" id="2938695"/>
    <lineage>
        <taxon>Archaea</taxon>
        <taxon>Methanobacteriati</taxon>
        <taxon>Methanobacteriota</taxon>
        <taxon>Stenosarchaea group</taxon>
        <taxon>Halobacteria</taxon>
        <taxon>Halobacteriales</taxon>
        <taxon>Haladaptataceae</taxon>
        <taxon>Halorussus</taxon>
    </lineage>
</organism>
<dbReference type="InterPro" id="IPR035906">
    <property type="entry name" value="MetI-like_sf"/>
</dbReference>
<dbReference type="SUPFAM" id="SSF161098">
    <property type="entry name" value="MetI-like"/>
    <property type="match status" value="1"/>
</dbReference>
<evidence type="ECO:0000313" key="8">
    <source>
        <dbReference type="EMBL" id="UPV74090.1"/>
    </source>
</evidence>
<feature type="transmembrane region" description="Helical" evidence="5">
    <location>
        <begin position="256"/>
        <end position="280"/>
    </location>
</feature>
<dbReference type="Proteomes" id="UP000830729">
    <property type="component" value="Chromosome"/>
</dbReference>
<dbReference type="CDD" id="cd06261">
    <property type="entry name" value="TM_PBP2"/>
    <property type="match status" value="1"/>
</dbReference>
<feature type="region of interest" description="Disordered" evidence="6">
    <location>
        <begin position="1"/>
        <end position="23"/>
    </location>
</feature>
<dbReference type="InterPro" id="IPR000515">
    <property type="entry name" value="MetI-like"/>
</dbReference>
<dbReference type="Pfam" id="PF00528">
    <property type="entry name" value="BPD_transp_1"/>
    <property type="match status" value="1"/>
</dbReference>
<dbReference type="PANTHER" id="PTHR43879">
    <property type="entry name" value="ABC TRANSPORTER PERMEASE PROTEIN"/>
    <property type="match status" value="1"/>
</dbReference>
<keyword evidence="5" id="KW-0813">Transport</keyword>
<feature type="transmembrane region" description="Helical" evidence="5">
    <location>
        <begin position="181"/>
        <end position="207"/>
    </location>
</feature>
<feature type="transmembrane region" description="Helical" evidence="5">
    <location>
        <begin position="99"/>
        <end position="125"/>
    </location>
</feature>
<proteinExistence type="inferred from homology"/>
<evidence type="ECO:0000313" key="9">
    <source>
        <dbReference type="Proteomes" id="UP000830729"/>
    </source>
</evidence>
<reference evidence="8 9" key="1">
    <citation type="submission" date="2022-04" db="EMBL/GenBank/DDBJ databases">
        <title>Diverse halophilic archaea isolated from saline environments.</title>
        <authorList>
            <person name="Cui H.-L."/>
        </authorList>
    </citation>
    <scope>NUCLEOTIDE SEQUENCE [LARGE SCALE GENOMIC DNA]</scope>
    <source>
        <strain evidence="8 9">XZYJT49</strain>
    </source>
</reference>
<evidence type="ECO:0000259" key="7">
    <source>
        <dbReference type="PROSITE" id="PS50928"/>
    </source>
</evidence>
<evidence type="ECO:0000256" key="6">
    <source>
        <dbReference type="SAM" id="MobiDB-lite"/>
    </source>
</evidence>
<evidence type="ECO:0000256" key="5">
    <source>
        <dbReference type="RuleBase" id="RU363032"/>
    </source>
</evidence>
<dbReference type="Gene3D" id="1.10.3720.10">
    <property type="entry name" value="MetI-like"/>
    <property type="match status" value="1"/>
</dbReference>
<evidence type="ECO:0000256" key="4">
    <source>
        <dbReference type="ARBA" id="ARBA00023136"/>
    </source>
</evidence>
<accession>A0A8U0HSX4</accession>
<evidence type="ECO:0000256" key="3">
    <source>
        <dbReference type="ARBA" id="ARBA00022989"/>
    </source>
</evidence>
<keyword evidence="4 5" id="KW-0472">Membrane</keyword>
<keyword evidence="3 5" id="KW-1133">Transmembrane helix</keyword>
<feature type="domain" description="ABC transmembrane type-1" evidence="7">
    <location>
        <begin position="100"/>
        <end position="309"/>
    </location>
</feature>
<dbReference type="AlphaFoldDB" id="A0A8U0HSX4"/>
<feature type="compositionally biased region" description="Basic and acidic residues" evidence="6">
    <location>
        <begin position="10"/>
        <end position="23"/>
    </location>
</feature>
<evidence type="ECO:0000256" key="1">
    <source>
        <dbReference type="ARBA" id="ARBA00004141"/>
    </source>
</evidence>
<dbReference type="PANTHER" id="PTHR43879:SF1">
    <property type="entry name" value="GLUCOSE IMPORT SYSTEM PERMEASE PROTEIN GLCU"/>
    <property type="match status" value="1"/>
</dbReference>
<feature type="transmembrane region" description="Helical" evidence="5">
    <location>
        <begin position="137"/>
        <end position="161"/>
    </location>
</feature>
<name>A0A8U0HSX4_9EURY</name>
<comment type="subcellular location">
    <subcellularLocation>
        <location evidence="5">Cell membrane</location>
        <topology evidence="5">Multi-pass membrane protein</topology>
    </subcellularLocation>
    <subcellularLocation>
        <location evidence="1">Membrane</location>
        <topology evidence="1">Multi-pass membrane protein</topology>
    </subcellularLocation>
</comment>
<keyword evidence="2 5" id="KW-0812">Transmembrane</keyword>
<feature type="transmembrane region" description="Helical" evidence="5">
    <location>
        <begin position="292"/>
        <end position="309"/>
    </location>
</feature>
<comment type="similarity">
    <text evidence="5">Belongs to the binding-protein-dependent transport system permease family.</text>
</comment>
<evidence type="ECO:0000256" key="2">
    <source>
        <dbReference type="ARBA" id="ARBA00022692"/>
    </source>
</evidence>
<protein>
    <submittedName>
        <fullName evidence="8">Carbohydrate ABC transporter permease</fullName>
    </submittedName>
</protein>
<sequence length="321" mass="34765">MSSPPASPNPEDHTRRERVEQTVRDTDGRRAALYAVLLALVAFYLAPLEAGLMTAFKTTDAFNRTVPFLPPITFESGLVAVEGFTVEPWRVAFDAMSGALINSLLLAVPATVLSATLGSIAAYGLTTIDWKYQTTLVALFIAGIFIPYQAVLVPLSRLYAIVNTQELLSFLWGLPLMHDHYASIINLIVTHTAYGIPITFLLFRGYYQSLSDEMIEAARLDGASVYSIYRNIILPLSKPMFAVTLIYQFTQVWNDLLFALVILPSGGGAAAPVTVALNSLTGGIVESFNTQMAGAFVAALPTLLVYVLFGEQFAKGVAGEA</sequence>
<dbReference type="GO" id="GO:0005886">
    <property type="term" value="C:plasma membrane"/>
    <property type="evidence" value="ECO:0007669"/>
    <property type="project" value="UniProtKB-SubCell"/>
</dbReference>
<keyword evidence="9" id="KW-1185">Reference proteome</keyword>
<dbReference type="GO" id="GO:0055085">
    <property type="term" value="P:transmembrane transport"/>
    <property type="evidence" value="ECO:0007669"/>
    <property type="project" value="InterPro"/>
</dbReference>
<dbReference type="EMBL" id="CP096659">
    <property type="protein sequence ID" value="UPV74090.1"/>
    <property type="molecule type" value="Genomic_DNA"/>
</dbReference>
<dbReference type="GeneID" id="72186796"/>
<dbReference type="KEGG" id="halx:M0R89_16315"/>
<gene>
    <name evidence="8" type="ORF">M0R89_16315</name>
</gene>
<feature type="transmembrane region" description="Helical" evidence="5">
    <location>
        <begin position="31"/>
        <end position="48"/>
    </location>
</feature>